<dbReference type="PROSITE" id="PS51257">
    <property type="entry name" value="PROKAR_LIPOPROTEIN"/>
    <property type="match status" value="1"/>
</dbReference>
<protein>
    <recommendedName>
        <fullName evidence="4">DUF4348 domain-containing protein</fullName>
    </recommendedName>
</protein>
<proteinExistence type="predicted"/>
<dbReference type="EMBL" id="FOIQ01000005">
    <property type="protein sequence ID" value="SEW18950.1"/>
    <property type="molecule type" value="Genomic_DNA"/>
</dbReference>
<gene>
    <name evidence="2" type="ORF">SAMN04487850_2011</name>
</gene>
<feature type="chain" id="PRO_5011784086" description="DUF4348 domain-containing protein" evidence="1">
    <location>
        <begin position="24"/>
        <end position="279"/>
    </location>
</feature>
<evidence type="ECO:0000313" key="2">
    <source>
        <dbReference type="EMBL" id="SEW18950.1"/>
    </source>
</evidence>
<evidence type="ECO:0008006" key="4">
    <source>
        <dbReference type="Google" id="ProtNLM"/>
    </source>
</evidence>
<dbReference type="RefSeq" id="WP_091916305.1">
    <property type="nucleotide sequence ID" value="NZ_FOIQ01000005.1"/>
</dbReference>
<accession>A0A1I0PXQ3</accession>
<reference evidence="2 3" key="1">
    <citation type="submission" date="2016-10" db="EMBL/GenBank/DDBJ databases">
        <authorList>
            <person name="de Groot N.N."/>
        </authorList>
    </citation>
    <scope>NUCLEOTIDE SEQUENCE [LARGE SCALE GENOMIC DNA]</scope>
    <source>
        <strain evidence="2 3">TC2-24</strain>
    </source>
</reference>
<dbReference type="Proteomes" id="UP000199373">
    <property type="component" value="Unassembled WGS sequence"/>
</dbReference>
<organism evidence="2 3">
    <name type="scientific">Prevotella aff. ruminicola Tc2-24</name>
    <dbReference type="NCBI Taxonomy" id="81582"/>
    <lineage>
        <taxon>Bacteria</taxon>
        <taxon>Pseudomonadati</taxon>
        <taxon>Bacteroidota</taxon>
        <taxon>Bacteroidia</taxon>
        <taxon>Bacteroidales</taxon>
        <taxon>Prevotellaceae</taxon>
        <taxon>Prevotella</taxon>
    </lineage>
</organism>
<dbReference type="AlphaFoldDB" id="A0A1I0PXQ3"/>
<keyword evidence="3" id="KW-1185">Reference proteome</keyword>
<dbReference type="Gene3D" id="3.10.450.410">
    <property type="match status" value="1"/>
</dbReference>
<feature type="signal peptide" evidence="1">
    <location>
        <begin position="1"/>
        <end position="23"/>
    </location>
</feature>
<sequence>MKRCFFAIIAGLLLMFSCTGNKAKQAEEVPEDSVADTTDQAVSDTMELLITETPMPRAADVMFDDFIFNFVANKKLQRERIIFPLRMTEGEKTEKVEKAQWQMEHFFMRQGYYTLLFNDDRQMRLMKDTAVSEAIVEKILLKKGQVKDYMFQRIKGAWMLKEVKTTSLEENVNASFLTFYNRFVTDSVFQVQSLNSTVQFVGPDPDDDFQMMEGVITPDTWEAFAPQLPSKILYNIIYGRPEAEGSSKIFLLRGIANGLEMELRFRKNHGKWQLMKMTT</sequence>
<dbReference type="InterPro" id="IPR025590">
    <property type="entry name" value="DUF4348"/>
</dbReference>
<evidence type="ECO:0000256" key="1">
    <source>
        <dbReference type="SAM" id="SignalP"/>
    </source>
</evidence>
<evidence type="ECO:0000313" key="3">
    <source>
        <dbReference type="Proteomes" id="UP000199373"/>
    </source>
</evidence>
<dbReference type="Pfam" id="PF14254">
    <property type="entry name" value="DUF4348"/>
    <property type="match status" value="1"/>
</dbReference>
<name>A0A1I0PXQ3_9BACT</name>
<keyword evidence="1" id="KW-0732">Signal</keyword>